<proteinExistence type="predicted"/>
<keyword evidence="2" id="KW-1133">Transmembrane helix</keyword>
<feature type="region of interest" description="Disordered" evidence="1">
    <location>
        <begin position="810"/>
        <end position="834"/>
    </location>
</feature>
<organism evidence="4 5">
    <name type="scientific">Anaeramoeba flamelloides</name>
    <dbReference type="NCBI Taxonomy" id="1746091"/>
    <lineage>
        <taxon>Eukaryota</taxon>
        <taxon>Metamonada</taxon>
        <taxon>Anaeramoebidae</taxon>
        <taxon>Anaeramoeba</taxon>
    </lineage>
</organism>
<evidence type="ECO:0000313" key="5">
    <source>
        <dbReference type="Proteomes" id="UP001150062"/>
    </source>
</evidence>
<protein>
    <submittedName>
        <fullName evidence="4">Mucin 4b</fullName>
    </submittedName>
</protein>
<feature type="chain" id="PRO_5047442612" evidence="3">
    <location>
        <begin position="22"/>
        <end position="834"/>
    </location>
</feature>
<feature type="compositionally biased region" description="Polar residues" evidence="1">
    <location>
        <begin position="745"/>
        <end position="763"/>
    </location>
</feature>
<feature type="compositionally biased region" description="Low complexity" evidence="1">
    <location>
        <begin position="703"/>
        <end position="742"/>
    </location>
</feature>
<feature type="transmembrane region" description="Helical" evidence="2">
    <location>
        <begin position="776"/>
        <end position="797"/>
    </location>
</feature>
<evidence type="ECO:0000256" key="2">
    <source>
        <dbReference type="SAM" id="Phobius"/>
    </source>
</evidence>
<evidence type="ECO:0000256" key="3">
    <source>
        <dbReference type="SAM" id="SignalP"/>
    </source>
</evidence>
<gene>
    <name evidence="4" type="ORF">M0813_15259</name>
</gene>
<reference evidence="4" key="1">
    <citation type="submission" date="2022-08" db="EMBL/GenBank/DDBJ databases">
        <title>Novel sulfate-reducing endosymbionts in the free-living metamonad Anaeramoeba.</title>
        <authorList>
            <person name="Jerlstrom-Hultqvist J."/>
            <person name="Cepicka I."/>
            <person name="Gallot-Lavallee L."/>
            <person name="Salas-Leiva D."/>
            <person name="Curtis B.A."/>
            <person name="Zahonova K."/>
            <person name="Pipaliya S."/>
            <person name="Dacks J."/>
            <person name="Roger A.J."/>
        </authorList>
    </citation>
    <scope>NUCLEOTIDE SEQUENCE</scope>
    <source>
        <strain evidence="4">Schooner1</strain>
    </source>
</reference>
<feature type="signal peptide" evidence="3">
    <location>
        <begin position="1"/>
        <end position="21"/>
    </location>
</feature>
<keyword evidence="2" id="KW-0472">Membrane</keyword>
<accession>A0ABQ8Z356</accession>
<evidence type="ECO:0000256" key="1">
    <source>
        <dbReference type="SAM" id="MobiDB-lite"/>
    </source>
</evidence>
<dbReference type="SUPFAM" id="SSF49313">
    <property type="entry name" value="Cadherin-like"/>
    <property type="match status" value="1"/>
</dbReference>
<name>A0ABQ8Z356_9EUKA</name>
<dbReference type="EMBL" id="JAOAOG010000067">
    <property type="protein sequence ID" value="KAJ6251172.1"/>
    <property type="molecule type" value="Genomic_DNA"/>
</dbReference>
<keyword evidence="2" id="KW-0812">Transmembrane</keyword>
<sequence>MKKYINLFILSIFFATVTLNASPNYQECQPYANNNVLTLTNSKTRLHHSQKTMALSNDNLLTVWQSEDQFMRQMSSKVISNYDLSYSISNADGEIVVQEKQLNVNKNVDLRCEPVLEQIIGNRVFIAWCTNKNEIVASVISDRGSIIIPEYRLIKNKDHIEHFVSNLKLIKFGSDFFVTFSVGTKEEPIQKILSHQIFSEEHEHKKRGKEKETETILHIKEDNKILSLLNDETIQNLNQSNGKTIVQNFGIETTPNSLYLIFSVGSNVYSMRVAKERFLREYNAKKQKKFFWDFSRFSNENYHHIQSRIIPINKARTGSPNLKIQKILLVSLTPQKDQLFVTYQDVNGKIFYCLLKETENAKPNLETYSNAADLNSYLSLHHVAQYSNSKIILIFNEYQQKGSSNQKTRTKNGNSGTLKAQIIDLNNQGYNTKSFQLTKSVNSSGSNAELVQAGHFEKGGMYVTFRKRGSFGWNSQIIFEKLDTPTIRCEKLIKDKKYCTNRFFSFRIPKSIFTQFKSLKLKFDVVLYNGDSLPEWIKSNNLVFWGQTPKKPINTTLKIIVSNDCGFYLTIWFNLIIEKCYVPTPLPMPSTLPTFNPSTVPSLSLPPIPSFSLPPIPSFSMPPFPSFSMPPFPSFSMPPIPSFSMPPIPSFSMPPIPSFSINPYPTITAYPSFSNPVNPSQDPSPSPSNDPHPSQSIIPSNNPQPSQSVIPSDSPQPSQSIEPSQSPEPSKIINPSSSPKPSQFIEPTTTPALPSSNPNPSRGKSTDEEPEEISGLMIFFICLIIAVVLIVVLILVVKYQRHKKNNNQSIQVEKENTSPDEDIEMKTSTSDKTD</sequence>
<dbReference type="InterPro" id="IPR015919">
    <property type="entry name" value="Cadherin-like_sf"/>
</dbReference>
<feature type="region of interest" description="Disordered" evidence="1">
    <location>
        <begin position="672"/>
        <end position="768"/>
    </location>
</feature>
<comment type="caution">
    <text evidence="4">The sequence shown here is derived from an EMBL/GenBank/DDBJ whole genome shotgun (WGS) entry which is preliminary data.</text>
</comment>
<keyword evidence="5" id="KW-1185">Reference proteome</keyword>
<dbReference type="Proteomes" id="UP001150062">
    <property type="component" value="Unassembled WGS sequence"/>
</dbReference>
<evidence type="ECO:0000313" key="4">
    <source>
        <dbReference type="EMBL" id="KAJ6251172.1"/>
    </source>
</evidence>
<keyword evidence="3" id="KW-0732">Signal</keyword>